<organism evidence="1 2">
    <name type="scientific">Halobacteriovorax marinus</name>
    <dbReference type="NCBI Taxonomy" id="97084"/>
    <lineage>
        <taxon>Bacteria</taxon>
        <taxon>Pseudomonadati</taxon>
        <taxon>Bdellovibrionota</taxon>
        <taxon>Bacteriovoracia</taxon>
        <taxon>Bacteriovoracales</taxon>
        <taxon>Halobacteriovoraceae</taxon>
        <taxon>Halobacteriovorax</taxon>
    </lineage>
</organism>
<protein>
    <submittedName>
        <fullName evidence="1">Uncharacterized protein</fullName>
    </submittedName>
</protein>
<dbReference type="Proteomes" id="UP000196531">
    <property type="component" value="Unassembled WGS sequence"/>
</dbReference>
<comment type="caution">
    <text evidence="1">The sequence shown here is derived from an EMBL/GenBank/DDBJ whole genome shotgun (WGS) entry which is preliminary data.</text>
</comment>
<accession>A0A1Y5F3M1</accession>
<dbReference type="EMBL" id="MAAO01000010">
    <property type="protein sequence ID" value="OUR94832.1"/>
    <property type="molecule type" value="Genomic_DNA"/>
</dbReference>
<dbReference type="SUPFAM" id="SSF55486">
    <property type="entry name" value="Metalloproteases ('zincins'), catalytic domain"/>
    <property type="match status" value="1"/>
</dbReference>
<evidence type="ECO:0000313" key="1">
    <source>
        <dbReference type="EMBL" id="OUR94832.1"/>
    </source>
</evidence>
<dbReference type="AlphaFoldDB" id="A0A1Y5F3M1"/>
<name>A0A1Y5F3M1_9BACT</name>
<reference evidence="2" key="1">
    <citation type="journal article" date="2017" name="Proc. Natl. Acad. Sci. U.S.A.">
        <title>Simulation of Deepwater Horizon oil plume reveals substrate specialization within a complex community of hydrocarbon-degraders.</title>
        <authorList>
            <person name="Hu P."/>
            <person name="Dubinsky E.A."/>
            <person name="Probst A.J."/>
            <person name="Wang J."/>
            <person name="Sieber C.M.K."/>
            <person name="Tom L.M."/>
            <person name="Gardinali P."/>
            <person name="Banfield J.F."/>
            <person name="Atlas R.M."/>
            <person name="Andersen G.L."/>
        </authorList>
    </citation>
    <scope>NUCLEOTIDE SEQUENCE [LARGE SCALE GENOMIC DNA]</scope>
</reference>
<evidence type="ECO:0000313" key="2">
    <source>
        <dbReference type="Proteomes" id="UP000196531"/>
    </source>
</evidence>
<proteinExistence type="predicted"/>
<sequence>MEEHNMRKGFLATAVAMLIFSAQSIACDQHGQGGIVEDNSLYIPSNVKAANGMTKAQFNATIDKVEEIYAPIIAERGKRLLIERKWDDGTVNAYAQQQGSTWKVSMFGGLARHEAITVDGFATVVCHELGHHIGGQPKKKSWFGSSWASNEGQSDYFATSKCLRKFMENDDNATILATMTIPSIVVENCQKNFTSDSEQLICQRGAMAGLSLGNLFRALRNLDTELKFDTPDTSTVSATNHNHPAPQCRLDTYFNGSLCEKDAYTDVSDRDFAVGTCARVDGFDSGVRPTCWFKPPRS</sequence>
<gene>
    <name evidence="1" type="ORF">A9Q84_17130</name>
</gene>